<dbReference type="Pfam" id="PF07719">
    <property type="entry name" value="TPR_2"/>
    <property type="match status" value="1"/>
</dbReference>
<evidence type="ECO:0000256" key="1">
    <source>
        <dbReference type="ARBA" id="ARBA00022737"/>
    </source>
</evidence>
<keyword evidence="2" id="KW-0802">TPR repeat</keyword>
<dbReference type="PANTHER" id="PTHR44943">
    <property type="entry name" value="CELLULOSE SYNTHASE OPERON PROTEIN C"/>
    <property type="match status" value="1"/>
</dbReference>
<proteinExistence type="predicted"/>
<name>A0A3B0UIX1_9ZZZZ</name>
<gene>
    <name evidence="3" type="ORF">MNBD_BACTEROID05-1123</name>
</gene>
<accession>A0A3B0UIX1</accession>
<keyword evidence="1" id="KW-0677">Repeat</keyword>
<dbReference type="InterPro" id="IPR019734">
    <property type="entry name" value="TPR_rpt"/>
</dbReference>
<feature type="non-terminal residue" evidence="3">
    <location>
        <position position="337"/>
    </location>
</feature>
<dbReference type="Pfam" id="PF13174">
    <property type="entry name" value="TPR_6"/>
    <property type="match status" value="3"/>
</dbReference>
<dbReference type="PROSITE" id="PS50005">
    <property type="entry name" value="TPR"/>
    <property type="match status" value="3"/>
</dbReference>
<dbReference type="SMART" id="SM00028">
    <property type="entry name" value="TPR"/>
    <property type="match status" value="8"/>
</dbReference>
<dbReference type="InterPro" id="IPR013105">
    <property type="entry name" value="TPR_2"/>
</dbReference>
<sequence>GAIKQYQQLINIFPQSTYTPQAYYSLGWVYYEKGDYIKSREKFSQLINNFPTHQLSEDAAFKLGETAYNLGEYDHTIQYFSKYVLKYPNSTRHPQAYFYIAESYYYLENYITAVTYYAKAEDIAYDNKLILMSRVSLGWGYLKLSKFALAQQYFESALSFSKEKNIRSDDVHLGQAHLFNAIKEYQKSLTAYNELITNFPKSQRITEAYLGKANVLYALGDYPQAIQTYQKLMQKFLQQNLISPEIIEKTYFGLAWSYLKNGDIDSSIETFQQIKDKTKNRIVKISALTQIGDAYQDTEQYKKSIEIYDQILKKHPDSVYADYVQYRQGVALLKMNK</sequence>
<dbReference type="Gene3D" id="1.25.40.10">
    <property type="entry name" value="Tetratricopeptide repeat domain"/>
    <property type="match status" value="4"/>
</dbReference>
<dbReference type="PANTHER" id="PTHR44943:SF8">
    <property type="entry name" value="TPR REPEAT-CONTAINING PROTEIN MJ0263"/>
    <property type="match status" value="1"/>
</dbReference>
<dbReference type="InterPro" id="IPR051685">
    <property type="entry name" value="Ycf3/AcsC/BcsC/TPR_MFPF"/>
</dbReference>
<dbReference type="SUPFAM" id="SSF48452">
    <property type="entry name" value="TPR-like"/>
    <property type="match status" value="2"/>
</dbReference>
<dbReference type="Pfam" id="PF13432">
    <property type="entry name" value="TPR_16"/>
    <property type="match status" value="1"/>
</dbReference>
<dbReference type="EMBL" id="UOEN01000477">
    <property type="protein sequence ID" value="VAW19486.1"/>
    <property type="molecule type" value="Genomic_DNA"/>
</dbReference>
<organism evidence="3">
    <name type="scientific">hydrothermal vent metagenome</name>
    <dbReference type="NCBI Taxonomy" id="652676"/>
    <lineage>
        <taxon>unclassified sequences</taxon>
        <taxon>metagenomes</taxon>
        <taxon>ecological metagenomes</taxon>
    </lineage>
</organism>
<feature type="non-terminal residue" evidence="3">
    <location>
        <position position="1"/>
    </location>
</feature>
<evidence type="ECO:0000256" key="2">
    <source>
        <dbReference type="ARBA" id="ARBA00022803"/>
    </source>
</evidence>
<dbReference type="AlphaFoldDB" id="A0A3B0UIX1"/>
<reference evidence="3" key="1">
    <citation type="submission" date="2018-06" db="EMBL/GenBank/DDBJ databases">
        <authorList>
            <person name="Zhirakovskaya E."/>
        </authorList>
    </citation>
    <scope>NUCLEOTIDE SEQUENCE</scope>
</reference>
<dbReference type="InterPro" id="IPR011990">
    <property type="entry name" value="TPR-like_helical_dom_sf"/>
</dbReference>
<evidence type="ECO:0000313" key="3">
    <source>
        <dbReference type="EMBL" id="VAW19486.1"/>
    </source>
</evidence>
<protein>
    <submittedName>
        <fullName evidence="3">Uncharacterized protein</fullName>
    </submittedName>
</protein>